<evidence type="ECO:0000313" key="5">
    <source>
        <dbReference type="EMBL" id="KXS13798.1"/>
    </source>
</evidence>
<dbReference type="InterPro" id="IPR018791">
    <property type="entry name" value="UV_resistance/autophagy_Atg14"/>
</dbReference>
<feature type="compositionally biased region" description="Acidic residues" evidence="4">
    <location>
        <begin position="365"/>
        <end position="374"/>
    </location>
</feature>
<dbReference type="OrthoDB" id="72772at2759"/>
<keyword evidence="6" id="KW-1185">Reference proteome</keyword>
<dbReference type="GO" id="GO:0035493">
    <property type="term" value="P:SNARE complex assembly"/>
    <property type="evidence" value="ECO:0007669"/>
    <property type="project" value="TreeGrafter"/>
</dbReference>
<organism evidence="5 6">
    <name type="scientific">Gonapodya prolifera (strain JEL478)</name>
    <name type="common">Monoblepharis prolifera</name>
    <dbReference type="NCBI Taxonomy" id="1344416"/>
    <lineage>
        <taxon>Eukaryota</taxon>
        <taxon>Fungi</taxon>
        <taxon>Fungi incertae sedis</taxon>
        <taxon>Chytridiomycota</taxon>
        <taxon>Chytridiomycota incertae sedis</taxon>
        <taxon>Monoblepharidomycetes</taxon>
        <taxon>Monoblepharidales</taxon>
        <taxon>Gonapodyaceae</taxon>
        <taxon>Gonapodya</taxon>
    </lineage>
</organism>
<dbReference type="PANTHER" id="PTHR15157">
    <property type="entry name" value="UV RADIATION RESISTANCE-ASSOCIATED GENE PROTEIN"/>
    <property type="match status" value="1"/>
</dbReference>
<evidence type="ECO:0000313" key="6">
    <source>
        <dbReference type="Proteomes" id="UP000070544"/>
    </source>
</evidence>
<dbReference type="AlphaFoldDB" id="A0A139AAR1"/>
<reference evidence="5 6" key="1">
    <citation type="journal article" date="2015" name="Genome Biol. Evol.">
        <title>Phylogenomic analyses indicate that early fungi evolved digesting cell walls of algal ancestors of land plants.</title>
        <authorList>
            <person name="Chang Y."/>
            <person name="Wang S."/>
            <person name="Sekimoto S."/>
            <person name="Aerts A.L."/>
            <person name="Choi C."/>
            <person name="Clum A."/>
            <person name="LaButti K.M."/>
            <person name="Lindquist E.A."/>
            <person name="Yee Ngan C."/>
            <person name="Ohm R.A."/>
            <person name="Salamov A.A."/>
            <person name="Grigoriev I.V."/>
            <person name="Spatafora J.W."/>
            <person name="Berbee M.L."/>
        </authorList>
    </citation>
    <scope>NUCLEOTIDE SEQUENCE [LARGE SCALE GENOMIC DNA]</scope>
    <source>
        <strain evidence="5 6">JEL478</strain>
    </source>
</reference>
<keyword evidence="3" id="KW-0175">Coiled coil</keyword>
<comment type="similarity">
    <text evidence="1">Belongs to the ATG14 family.</text>
</comment>
<dbReference type="Gene3D" id="1.10.418.40">
    <property type="entry name" value="Autophagy protein 6/Beclin 1"/>
    <property type="match status" value="1"/>
</dbReference>
<dbReference type="GO" id="GO:0032991">
    <property type="term" value="C:protein-containing complex"/>
    <property type="evidence" value="ECO:0007669"/>
    <property type="project" value="UniProtKB-ARBA"/>
</dbReference>
<dbReference type="PANTHER" id="PTHR15157:SF5">
    <property type="entry name" value="UV RADIATION RESISTANCE-ASSOCIATED GENE PROTEIN"/>
    <property type="match status" value="1"/>
</dbReference>
<evidence type="ECO:0000256" key="3">
    <source>
        <dbReference type="ARBA" id="ARBA00023054"/>
    </source>
</evidence>
<evidence type="ECO:0000256" key="1">
    <source>
        <dbReference type="ARBA" id="ARBA00009574"/>
    </source>
</evidence>
<accession>A0A139AAR1</accession>
<dbReference type="EMBL" id="KQ965775">
    <property type="protein sequence ID" value="KXS13798.1"/>
    <property type="molecule type" value="Genomic_DNA"/>
</dbReference>
<dbReference type="Proteomes" id="UP000070544">
    <property type="component" value="Unassembled WGS sequence"/>
</dbReference>
<gene>
    <name evidence="5" type="ORF">M427DRAFT_58389</name>
</gene>
<dbReference type="GO" id="GO:0000149">
    <property type="term" value="F:SNARE binding"/>
    <property type="evidence" value="ECO:0007669"/>
    <property type="project" value="TreeGrafter"/>
</dbReference>
<feature type="region of interest" description="Disordered" evidence="4">
    <location>
        <begin position="362"/>
        <end position="403"/>
    </location>
</feature>
<dbReference type="GO" id="GO:0005768">
    <property type="term" value="C:endosome"/>
    <property type="evidence" value="ECO:0007669"/>
    <property type="project" value="TreeGrafter"/>
</dbReference>
<dbReference type="GO" id="GO:0000323">
    <property type="term" value="C:lytic vacuole"/>
    <property type="evidence" value="ECO:0007669"/>
    <property type="project" value="TreeGrafter"/>
</dbReference>
<dbReference type="Pfam" id="PF10186">
    <property type="entry name" value="ATG14"/>
    <property type="match status" value="1"/>
</dbReference>
<protein>
    <recommendedName>
        <fullName evidence="2">Autophagy-related protein 14</fullName>
    </recommendedName>
</protein>
<dbReference type="OMA" id="QMRIDYK"/>
<dbReference type="STRING" id="1344416.A0A139AAR1"/>
<sequence length="403" mass="45057">MYGEKRKQDDTFSIISVLEVDLRALCYLGAEIPVSATFLPSTPLFSVDRRGVFCACPACSHTLSRLPFPAILSPRNSSDERPKRAYTMESLLVVVSVHSAAYESWIAAEEVRSRCSEAIIAQDERRAQITNKEMERNAIRRAAVSAENELWKVVAEGEEAMAQVRALNEKIQHRTAIIDRRRNDLEASRELLARGHSELDEKLRPSLQPLLHRELRRRRSLALAAADVYPIQPFPGDPLVYEIAGLRLPNSSYEGCPLDTISIALGHATHLTVLLGRALDVPLRYPLKPMGSRATVRDVSGRWTSPGDEFPLYGQGVDAFRFDYGVLLLNKNVEQIANHLGIFVADLRNTLPNLRAVTDRLKEEADADENTGADDEGRNQRTLVRQNTARRRDTSALPAELSL</sequence>
<name>A0A139AAR1_GONPJ</name>
<evidence type="ECO:0000256" key="4">
    <source>
        <dbReference type="SAM" id="MobiDB-lite"/>
    </source>
</evidence>
<evidence type="ECO:0000256" key="2">
    <source>
        <dbReference type="ARBA" id="ARBA00013807"/>
    </source>
</evidence>
<dbReference type="InterPro" id="IPR038274">
    <property type="entry name" value="Atg6/Beclin_C_sf"/>
</dbReference>
<proteinExistence type="inferred from homology"/>